<evidence type="ECO:0000313" key="3">
    <source>
        <dbReference type="Proteomes" id="UP001516464"/>
    </source>
</evidence>
<evidence type="ECO:0000256" key="1">
    <source>
        <dbReference type="SAM" id="Phobius"/>
    </source>
</evidence>
<keyword evidence="3" id="KW-1185">Reference proteome</keyword>
<keyword evidence="1" id="KW-0812">Transmembrane</keyword>
<sequence length="257" mass="30225">MLLDILLILSILGFATVLYFLTTKKLNKYTSHLHPLFKHYKDHQVLTHSSFQSIYLFTGSSVPIEFLFVFVTVSKPCPFYFMLGKEKETVILTGLTRINWMNTFVYLKFMRPKHAGLPYARKCPQEFGYKLYGPRSEKIAKFCRTYSVRYFFISFLGEDIEDVKGEYGTFYLQAPVSVLGHPEFLDSFQQLFMELDSAPSEAQIRQAEKEKTLYIKEIQKIKLKEKSAEYKSKNVYDEKKKMKEKLKKKMRKSKVVL</sequence>
<name>A0ABQ7I1Z7_9MICR</name>
<comment type="caution">
    <text evidence="2">The sequence shown here is derived from an EMBL/GenBank/DDBJ whole genome shotgun (WGS) entry which is preliminary data.</text>
</comment>
<keyword evidence="1" id="KW-0472">Membrane</keyword>
<organism evidence="2 3">
    <name type="scientific">Astathelohania contejeani</name>
    <dbReference type="NCBI Taxonomy" id="164912"/>
    <lineage>
        <taxon>Eukaryota</taxon>
        <taxon>Fungi</taxon>
        <taxon>Fungi incertae sedis</taxon>
        <taxon>Microsporidia</taxon>
        <taxon>Astathelohaniidae</taxon>
        <taxon>Astathelohania</taxon>
    </lineage>
</organism>
<keyword evidence="1" id="KW-1133">Transmembrane helix</keyword>
<protein>
    <submittedName>
        <fullName evidence="2">Uncharacterized protein</fullName>
    </submittedName>
</protein>
<feature type="transmembrane region" description="Helical" evidence="1">
    <location>
        <begin position="6"/>
        <end position="22"/>
    </location>
</feature>
<reference evidence="2 3" key="1">
    <citation type="submission" date="2019-01" db="EMBL/GenBank/DDBJ databases">
        <title>Genomes sequencing and comparative genomics of infectious freshwater microsporidia, Cucumispora dikerogammari and Thelohania contejeani.</title>
        <authorList>
            <person name="Cormier A."/>
            <person name="Giraud I."/>
            <person name="Wattier R."/>
            <person name="Teixeira M."/>
            <person name="Grandjean F."/>
            <person name="Rigaud T."/>
            <person name="Cordaux R."/>
        </authorList>
    </citation>
    <scope>NUCLEOTIDE SEQUENCE [LARGE SCALE GENOMIC DNA]</scope>
    <source>
        <strain evidence="2">T1</strain>
        <tissue evidence="2">Spores</tissue>
    </source>
</reference>
<proteinExistence type="predicted"/>
<dbReference type="EMBL" id="SBIQ01000014">
    <property type="protein sequence ID" value="KAF7684435.1"/>
    <property type="molecule type" value="Genomic_DNA"/>
</dbReference>
<gene>
    <name evidence="2" type="ORF">TCON_0376</name>
</gene>
<dbReference type="Proteomes" id="UP001516464">
    <property type="component" value="Unassembled WGS sequence"/>
</dbReference>
<accession>A0ABQ7I1Z7</accession>
<evidence type="ECO:0000313" key="2">
    <source>
        <dbReference type="EMBL" id="KAF7684435.1"/>
    </source>
</evidence>